<sequence>MIVYLNNDINTEDLRFFSASARKYLRMIEMKRGLVVLALCASAVLLGEITELLSPGPTDHAWQAAVVATHQ</sequence>
<organism evidence="2 3">
    <name type="scientific">Pseudovibrio exalbescens</name>
    <dbReference type="NCBI Taxonomy" id="197461"/>
    <lineage>
        <taxon>Bacteria</taxon>
        <taxon>Pseudomonadati</taxon>
        <taxon>Pseudomonadota</taxon>
        <taxon>Alphaproteobacteria</taxon>
        <taxon>Hyphomicrobiales</taxon>
        <taxon>Stappiaceae</taxon>
        <taxon>Pseudovibrio</taxon>
    </lineage>
</organism>
<protein>
    <submittedName>
        <fullName evidence="2">Uncharacterized protein</fullName>
    </submittedName>
</protein>
<evidence type="ECO:0000313" key="2">
    <source>
        <dbReference type="EMBL" id="OKL45469.1"/>
    </source>
</evidence>
<name>A0A1U7JL68_9HYPH</name>
<feature type="transmembrane region" description="Helical" evidence="1">
    <location>
        <begin position="33"/>
        <end position="53"/>
    </location>
</feature>
<keyword evidence="1" id="KW-0812">Transmembrane</keyword>
<accession>A0A1U7JL68</accession>
<keyword evidence="1" id="KW-1133">Transmembrane helix</keyword>
<dbReference type="Proteomes" id="UP000185783">
    <property type="component" value="Unassembled WGS sequence"/>
</dbReference>
<keyword evidence="1" id="KW-0472">Membrane</keyword>
<keyword evidence="3" id="KW-1185">Reference proteome</keyword>
<evidence type="ECO:0000313" key="3">
    <source>
        <dbReference type="Proteomes" id="UP000185783"/>
    </source>
</evidence>
<proteinExistence type="predicted"/>
<evidence type="ECO:0000256" key="1">
    <source>
        <dbReference type="SAM" id="Phobius"/>
    </source>
</evidence>
<dbReference type="EMBL" id="LVVZ01000005">
    <property type="protein sequence ID" value="OKL45469.1"/>
    <property type="molecule type" value="Genomic_DNA"/>
</dbReference>
<dbReference type="AlphaFoldDB" id="A0A1U7JL68"/>
<gene>
    <name evidence="2" type="ORF">A3843_03895</name>
</gene>
<comment type="caution">
    <text evidence="2">The sequence shown here is derived from an EMBL/GenBank/DDBJ whole genome shotgun (WGS) entry which is preliminary data.</text>
</comment>
<reference evidence="2 3" key="1">
    <citation type="submission" date="2016-03" db="EMBL/GenBank/DDBJ databases">
        <title>Genome sequence of Nesiotobacter sp. nov., a moderately halophilic alphaproteobacterium isolated from the Yellow Sea, China.</title>
        <authorList>
            <person name="Zhang G."/>
            <person name="Zhang R."/>
        </authorList>
    </citation>
    <scope>NUCLEOTIDE SEQUENCE [LARGE SCALE GENOMIC DNA]</scope>
    <source>
        <strain evidence="2 3">WB1-6</strain>
    </source>
</reference>